<dbReference type="EMBL" id="BMAO01013653">
    <property type="protein sequence ID" value="GFQ90220.1"/>
    <property type="molecule type" value="Genomic_DNA"/>
</dbReference>
<evidence type="ECO:0000313" key="1">
    <source>
        <dbReference type="EMBL" id="GFQ90220.1"/>
    </source>
</evidence>
<evidence type="ECO:0000313" key="2">
    <source>
        <dbReference type="Proteomes" id="UP000887116"/>
    </source>
</evidence>
<dbReference type="Proteomes" id="UP000887116">
    <property type="component" value="Unassembled WGS sequence"/>
</dbReference>
<name>A0A8X6FV73_TRICU</name>
<keyword evidence="2" id="KW-1185">Reference proteome</keyword>
<accession>A0A8X6FV73</accession>
<reference evidence="1" key="1">
    <citation type="submission" date="2020-07" db="EMBL/GenBank/DDBJ databases">
        <title>Multicomponent nature underlies the extraordinary mechanical properties of spider dragline silk.</title>
        <authorList>
            <person name="Kono N."/>
            <person name="Nakamura H."/>
            <person name="Mori M."/>
            <person name="Yoshida Y."/>
            <person name="Ohtoshi R."/>
            <person name="Malay A.D."/>
            <person name="Moran D.A.P."/>
            <person name="Tomita M."/>
            <person name="Numata K."/>
            <person name="Arakawa K."/>
        </authorList>
    </citation>
    <scope>NUCLEOTIDE SEQUENCE</scope>
</reference>
<gene>
    <name evidence="1" type="ORF">TNCT_36651</name>
</gene>
<comment type="caution">
    <text evidence="1">The sequence shown here is derived from an EMBL/GenBank/DDBJ whole genome shotgun (WGS) entry which is preliminary data.</text>
</comment>
<proteinExistence type="predicted"/>
<organism evidence="1 2">
    <name type="scientific">Trichonephila clavata</name>
    <name type="common">Joro spider</name>
    <name type="synonym">Nephila clavata</name>
    <dbReference type="NCBI Taxonomy" id="2740835"/>
    <lineage>
        <taxon>Eukaryota</taxon>
        <taxon>Metazoa</taxon>
        <taxon>Ecdysozoa</taxon>
        <taxon>Arthropoda</taxon>
        <taxon>Chelicerata</taxon>
        <taxon>Arachnida</taxon>
        <taxon>Araneae</taxon>
        <taxon>Araneomorphae</taxon>
        <taxon>Entelegynae</taxon>
        <taxon>Araneoidea</taxon>
        <taxon>Nephilidae</taxon>
        <taxon>Trichonephila</taxon>
    </lineage>
</organism>
<dbReference type="AlphaFoldDB" id="A0A8X6FV73"/>
<protein>
    <submittedName>
        <fullName evidence="1">Uncharacterized protein</fullName>
    </submittedName>
</protein>
<sequence length="92" mass="10331">MRLTIGIQYPYFSFSPCLCRKFQGCGAGELDLALVPLTLIGSRISAVNGSQYTALDDQLQAYGQFLYRHYGTWHIIYGISSLLLCPHCMPCY</sequence>